<dbReference type="PANTHER" id="PTHR43364">
    <property type="entry name" value="NADH-SPECIFIC METHYLGLYOXAL REDUCTASE-RELATED"/>
    <property type="match status" value="1"/>
</dbReference>
<accession>A0A2X0JUU1</accession>
<name>A0A2X0JUU1_9ACTN</name>
<proteinExistence type="predicted"/>
<evidence type="ECO:0000256" key="1">
    <source>
        <dbReference type="SAM" id="MobiDB-lite"/>
    </source>
</evidence>
<feature type="domain" description="NADP-dependent oxidoreductase" evidence="2">
    <location>
        <begin position="166"/>
        <end position="459"/>
    </location>
</feature>
<protein>
    <recommendedName>
        <fullName evidence="2">NADP-dependent oxidoreductase domain-containing protein</fullName>
    </recommendedName>
</protein>
<sequence>MGRAPGQPEDGRHRPGAVAGRHGPHRQPAEQGRLRHRAGRPGRGQGLPGPVAGHHAQEDLHRRRAARGGPLRRGRPALHPAAGRGKGHRPRGGSAAAPRQVALPGGPLRRGRALPDRRPRGPARRRPRCDGGQVHRAVPGRGPAADRGRAGGSGRVNRDLISRGPVTLGSNVFGWTLPGDAAPDVIEAFLAAGGTHIDTADTYPSWAPGCVGGESETAIGIWLAKNPDRRDEVCLATKVGCMPGREGLSADNIRGCVDDSLARLQVDRIDVLYFHMDDPKADMTASVRAAADAITAGKVAHLAVSNYPVQRLEQLLDVCDRQGAPRPVLYQGQYHLLNRAYPEQALAPRLRAEGIPFLPHSSLANGFLTGKYSRTVQPAGARAGIVARYFTDEGWAVLDEVHAIAAEHDASPAAVALAWTRSRPGVVSPAVSVSAPEQLAGLMTRPELSDEDLARLDRVSQPYAAG</sequence>
<evidence type="ECO:0000259" key="2">
    <source>
        <dbReference type="Pfam" id="PF00248"/>
    </source>
</evidence>
<dbReference type="GO" id="GO:0005829">
    <property type="term" value="C:cytosol"/>
    <property type="evidence" value="ECO:0007669"/>
    <property type="project" value="TreeGrafter"/>
</dbReference>
<keyword evidence="4" id="KW-1185">Reference proteome</keyword>
<reference evidence="3 4" key="1">
    <citation type="submission" date="2018-06" db="EMBL/GenBank/DDBJ databases">
        <title>Streptacidiphilus pinicola sp. nov., isolated from pine grove soil.</title>
        <authorList>
            <person name="Roh S.G."/>
            <person name="Park S."/>
            <person name="Kim M.-K."/>
            <person name="Yun B.-R."/>
            <person name="Park J."/>
            <person name="Kim M.J."/>
            <person name="Kim Y.S."/>
            <person name="Kim S.B."/>
        </authorList>
    </citation>
    <scope>NUCLEOTIDE SEQUENCE [LARGE SCALE GENOMIC DNA]</scope>
    <source>
        <strain evidence="3 4">MMS16-CNU450</strain>
    </source>
</reference>
<dbReference type="InterPro" id="IPR050523">
    <property type="entry name" value="AKR_Detox_Biosynth"/>
</dbReference>
<organism evidence="3 4">
    <name type="scientific">Streptacidiphilus pinicola</name>
    <dbReference type="NCBI Taxonomy" id="2219663"/>
    <lineage>
        <taxon>Bacteria</taxon>
        <taxon>Bacillati</taxon>
        <taxon>Actinomycetota</taxon>
        <taxon>Actinomycetes</taxon>
        <taxon>Kitasatosporales</taxon>
        <taxon>Streptomycetaceae</taxon>
        <taxon>Streptacidiphilus</taxon>
    </lineage>
</organism>
<dbReference type="Gene3D" id="3.20.20.100">
    <property type="entry name" value="NADP-dependent oxidoreductase domain"/>
    <property type="match status" value="1"/>
</dbReference>
<evidence type="ECO:0000313" key="4">
    <source>
        <dbReference type="Proteomes" id="UP000248889"/>
    </source>
</evidence>
<feature type="compositionally biased region" description="Low complexity" evidence="1">
    <location>
        <begin position="130"/>
        <end position="143"/>
    </location>
</feature>
<dbReference type="PANTHER" id="PTHR43364:SF6">
    <property type="entry name" value="OXIDOREDUCTASE-RELATED"/>
    <property type="match status" value="1"/>
</dbReference>
<dbReference type="Proteomes" id="UP000248889">
    <property type="component" value="Unassembled WGS sequence"/>
</dbReference>
<dbReference type="Pfam" id="PF00248">
    <property type="entry name" value="Aldo_ket_red"/>
    <property type="match status" value="1"/>
</dbReference>
<dbReference type="InterPro" id="IPR036812">
    <property type="entry name" value="NAD(P)_OxRdtase_dom_sf"/>
</dbReference>
<dbReference type="InterPro" id="IPR023210">
    <property type="entry name" value="NADP_OxRdtase_dom"/>
</dbReference>
<dbReference type="AlphaFoldDB" id="A0A2X0JUU1"/>
<dbReference type="SUPFAM" id="SSF51430">
    <property type="entry name" value="NAD(P)-linked oxidoreductase"/>
    <property type="match status" value="1"/>
</dbReference>
<evidence type="ECO:0000313" key="3">
    <source>
        <dbReference type="EMBL" id="RAG80675.1"/>
    </source>
</evidence>
<gene>
    <name evidence="3" type="ORF">DN069_36890</name>
</gene>
<feature type="region of interest" description="Disordered" evidence="1">
    <location>
        <begin position="1"/>
        <end position="162"/>
    </location>
</feature>
<dbReference type="EMBL" id="QKYN01000206">
    <property type="protein sequence ID" value="RAG80675.1"/>
    <property type="molecule type" value="Genomic_DNA"/>
</dbReference>
<dbReference type="OrthoDB" id="9768793at2"/>
<comment type="caution">
    <text evidence="3">The sequence shown here is derived from an EMBL/GenBank/DDBJ whole genome shotgun (WGS) entry which is preliminary data.</text>
</comment>
<feature type="compositionally biased region" description="Basic residues" evidence="1">
    <location>
        <begin position="62"/>
        <end position="76"/>
    </location>
</feature>